<dbReference type="GO" id="GO:0032259">
    <property type="term" value="P:methylation"/>
    <property type="evidence" value="ECO:0007669"/>
    <property type="project" value="UniProtKB-KW"/>
</dbReference>
<dbReference type="CDD" id="cd00378">
    <property type="entry name" value="SHMT"/>
    <property type="match status" value="1"/>
</dbReference>
<name>A0A7J3M207_ARCFL</name>
<comment type="caution">
    <text evidence="12">The sequence shown here is derived from an EMBL/GenBank/DDBJ whole genome shotgun (WGS) entry which is preliminary data.</text>
</comment>
<feature type="modified residue" description="N6-(pyridoxal phosphate)lysine" evidence="9 10">
    <location>
        <position position="221"/>
    </location>
</feature>
<dbReference type="Gene3D" id="3.40.640.10">
    <property type="entry name" value="Type I PLP-dependent aspartate aminotransferase-like (Major domain)"/>
    <property type="match status" value="1"/>
</dbReference>
<evidence type="ECO:0000256" key="4">
    <source>
        <dbReference type="ARBA" id="ARBA00022490"/>
    </source>
</evidence>
<feature type="site" description="Plays an important role in substrate specificity" evidence="9">
    <location>
        <position position="220"/>
    </location>
</feature>
<keyword evidence="6 9" id="KW-0028">Amino-acid biosynthesis</keyword>
<dbReference type="Gene3D" id="3.90.1150.10">
    <property type="entry name" value="Aspartate Aminotransferase, domain 1"/>
    <property type="match status" value="1"/>
</dbReference>
<dbReference type="NCBIfam" id="NF000586">
    <property type="entry name" value="PRK00011.1"/>
    <property type="match status" value="1"/>
</dbReference>
<dbReference type="InterPro" id="IPR015422">
    <property type="entry name" value="PyrdxlP-dep_Trfase_small"/>
</dbReference>
<dbReference type="InterPro" id="IPR015421">
    <property type="entry name" value="PyrdxlP-dep_Trfase_major"/>
</dbReference>
<dbReference type="SUPFAM" id="SSF53383">
    <property type="entry name" value="PLP-dependent transferases"/>
    <property type="match status" value="1"/>
</dbReference>
<accession>A0A7J3M207</accession>
<dbReference type="UniPathway" id="UPA00288">
    <property type="reaction ID" value="UER01023"/>
</dbReference>
<dbReference type="InterPro" id="IPR039429">
    <property type="entry name" value="SHMT-like_dom"/>
</dbReference>
<comment type="function">
    <text evidence="9">Catalyzes the reversible interconversion of serine and glycine with tetrahydromethanopterin (H4MPT) serving as the one-carbon carrier. Also exhibits a pteridine-independent aldolase activity toward beta-hydroxyamino acids, producing glycine and aldehydes, via a retro-aldol mechanism.</text>
</comment>
<dbReference type="PANTHER" id="PTHR11680">
    <property type="entry name" value="SERINE HYDROXYMETHYLTRANSFERASE"/>
    <property type="match status" value="1"/>
</dbReference>
<protein>
    <recommendedName>
        <fullName evidence="9">Serine hydroxymethyltransferase</fullName>
        <shortName evidence="9">SHMT</shortName>
        <shortName evidence="9">Serine methylase</shortName>
        <ecNumber evidence="9">2.1.2.-</ecNumber>
    </recommendedName>
</protein>
<evidence type="ECO:0000256" key="7">
    <source>
        <dbReference type="ARBA" id="ARBA00022679"/>
    </source>
</evidence>
<dbReference type="InterPro" id="IPR015424">
    <property type="entry name" value="PyrdxlP-dep_Trfase"/>
</dbReference>
<comment type="catalytic activity">
    <reaction evidence="9">
        <text>5,10-methylenetetrahydromethanopterin + glycine + H2O = 5,6,7,8-tetrahydromethanopterin + L-serine</text>
        <dbReference type="Rhea" id="RHEA:47104"/>
        <dbReference type="ChEBI" id="CHEBI:15377"/>
        <dbReference type="ChEBI" id="CHEBI:33384"/>
        <dbReference type="ChEBI" id="CHEBI:57305"/>
        <dbReference type="ChEBI" id="CHEBI:57818"/>
        <dbReference type="ChEBI" id="CHEBI:58103"/>
    </reaction>
</comment>
<evidence type="ECO:0000256" key="3">
    <source>
        <dbReference type="ARBA" id="ARBA00011738"/>
    </source>
</evidence>
<evidence type="ECO:0000256" key="5">
    <source>
        <dbReference type="ARBA" id="ARBA00022563"/>
    </source>
</evidence>
<evidence type="ECO:0000256" key="10">
    <source>
        <dbReference type="PIRSR" id="PIRSR000412-50"/>
    </source>
</evidence>
<organism evidence="12">
    <name type="scientific">Archaeoglobus fulgidus</name>
    <dbReference type="NCBI Taxonomy" id="2234"/>
    <lineage>
        <taxon>Archaea</taxon>
        <taxon>Methanobacteriati</taxon>
        <taxon>Methanobacteriota</taxon>
        <taxon>Archaeoglobi</taxon>
        <taxon>Archaeoglobales</taxon>
        <taxon>Archaeoglobaceae</taxon>
        <taxon>Archaeoglobus</taxon>
    </lineage>
</organism>
<keyword evidence="5 9" id="KW-0554">One-carbon metabolism</keyword>
<dbReference type="GO" id="GO:0035999">
    <property type="term" value="P:tetrahydrofolate interconversion"/>
    <property type="evidence" value="ECO:0007669"/>
    <property type="project" value="InterPro"/>
</dbReference>
<dbReference type="InterPro" id="IPR001085">
    <property type="entry name" value="Ser_HO-MeTrfase"/>
</dbReference>
<keyword evidence="12" id="KW-0489">Methyltransferase</keyword>
<dbReference type="EC" id="2.1.2.-" evidence="9"/>
<evidence type="ECO:0000256" key="9">
    <source>
        <dbReference type="HAMAP-Rule" id="MF_00051"/>
    </source>
</evidence>
<dbReference type="AlphaFoldDB" id="A0A7J3M207"/>
<evidence type="ECO:0000313" key="12">
    <source>
        <dbReference type="EMBL" id="HGT82903.1"/>
    </source>
</evidence>
<reference evidence="12" key="1">
    <citation type="journal article" date="2020" name="mSystems">
        <title>Genome- and Community-Level Interaction Insights into Carbon Utilization and Element Cycling Functions of Hydrothermarchaeota in Hydrothermal Sediment.</title>
        <authorList>
            <person name="Zhou Z."/>
            <person name="Liu Y."/>
            <person name="Xu W."/>
            <person name="Pan J."/>
            <person name="Luo Z.H."/>
            <person name="Li M."/>
        </authorList>
    </citation>
    <scope>NUCLEOTIDE SEQUENCE [LARGE SCALE GENOMIC DNA]</scope>
    <source>
        <strain evidence="12">SpSt-587</strain>
    </source>
</reference>
<keyword evidence="4 9" id="KW-0963">Cytoplasm</keyword>
<evidence type="ECO:0000256" key="2">
    <source>
        <dbReference type="ARBA" id="ARBA00006376"/>
    </source>
</evidence>
<dbReference type="GO" id="GO:0030170">
    <property type="term" value="F:pyridoxal phosphate binding"/>
    <property type="evidence" value="ECO:0007669"/>
    <property type="project" value="UniProtKB-UniRule"/>
</dbReference>
<dbReference type="GO" id="GO:0005737">
    <property type="term" value="C:cytoplasm"/>
    <property type="evidence" value="ECO:0007669"/>
    <property type="project" value="UniProtKB-SubCell"/>
</dbReference>
<dbReference type="PIRSF" id="PIRSF000412">
    <property type="entry name" value="SHMT"/>
    <property type="match status" value="1"/>
</dbReference>
<gene>
    <name evidence="9" type="primary">glyA</name>
    <name evidence="12" type="ORF">ENT52_04170</name>
</gene>
<dbReference type="FunFam" id="3.40.640.10:FF:000101">
    <property type="entry name" value="Serine hydroxymethyltransferase"/>
    <property type="match status" value="1"/>
</dbReference>
<evidence type="ECO:0000259" key="11">
    <source>
        <dbReference type="Pfam" id="PF00464"/>
    </source>
</evidence>
<dbReference type="GO" id="GO:0004372">
    <property type="term" value="F:glycine hydroxymethyltransferase activity"/>
    <property type="evidence" value="ECO:0007669"/>
    <property type="project" value="UniProtKB-UniRule"/>
</dbReference>
<comment type="similarity">
    <text evidence="2 9">Belongs to the SHMT family.</text>
</comment>
<feature type="binding site" evidence="9">
    <location>
        <begin position="115"/>
        <end position="117"/>
    </location>
    <ligand>
        <name>(6S)-5,6,7,8-tetrahydrofolate</name>
        <dbReference type="ChEBI" id="CHEBI:57453"/>
    </ligand>
</feature>
<comment type="subunit">
    <text evidence="3 9">Homodimer.</text>
</comment>
<evidence type="ECO:0000256" key="1">
    <source>
        <dbReference type="ARBA" id="ARBA00001933"/>
    </source>
</evidence>
<dbReference type="EMBL" id="DSYZ01000086">
    <property type="protein sequence ID" value="HGT82903.1"/>
    <property type="molecule type" value="Genomic_DNA"/>
</dbReference>
<feature type="binding site" evidence="9">
    <location>
        <position position="235"/>
    </location>
    <ligand>
        <name>(6S)-5,6,7,8-tetrahydrofolate</name>
        <dbReference type="ChEBI" id="CHEBI:57453"/>
    </ligand>
</feature>
<dbReference type="InterPro" id="IPR049943">
    <property type="entry name" value="Ser_HO-MeTrfase-like"/>
</dbReference>
<keyword evidence="8 9" id="KW-0663">Pyridoxal phosphate</keyword>
<dbReference type="GO" id="GO:0008168">
    <property type="term" value="F:methyltransferase activity"/>
    <property type="evidence" value="ECO:0007669"/>
    <property type="project" value="UniProtKB-KW"/>
</dbReference>
<evidence type="ECO:0000256" key="6">
    <source>
        <dbReference type="ARBA" id="ARBA00022605"/>
    </source>
</evidence>
<proteinExistence type="inferred from homology"/>
<dbReference type="GO" id="GO:0019264">
    <property type="term" value="P:glycine biosynthetic process from serine"/>
    <property type="evidence" value="ECO:0007669"/>
    <property type="project" value="UniProtKB-UniRule"/>
</dbReference>
<dbReference type="HAMAP" id="MF_00051">
    <property type="entry name" value="SHMT"/>
    <property type="match status" value="1"/>
</dbReference>
<keyword evidence="7 9" id="KW-0808">Transferase</keyword>
<dbReference type="PROSITE" id="PS00096">
    <property type="entry name" value="SHMT"/>
    <property type="match status" value="1"/>
</dbReference>
<comment type="cofactor">
    <cofactor evidence="1 9 10">
        <name>pyridoxal 5'-phosphate</name>
        <dbReference type="ChEBI" id="CHEBI:597326"/>
    </cofactor>
</comment>
<feature type="domain" description="Serine hydroxymethyltransferase-like" evidence="11">
    <location>
        <begin position="4"/>
        <end position="377"/>
    </location>
</feature>
<sequence length="417" mass="46666">MISEIHRLIREHNEMMRNSIPLIASENLTSKAVRMCYLSDLGHRYAEGKVGERYYAGCRFIDEVERIAIELSKKLFEVEHVNVQPISGVVANLAAFFAFTNPGDTIFSISVPCGGHISHDRLSAAGLRGLKVVYYPFDVEEMNVDIDGTEKLAKDVKPKLFVLGSSLILRRQPTKEIKEIADKLDAKVMFDASHVLGLIAGKTYPNPIKEGADVVTASTHKTFFGPQRAIILSNERYAKRVDKAVFPGVVSNHHLHSLAGYAIAAMEMLEFGEAYARQVVKNAKKLAETLYDLGYKVLGENFGFTETHQIAVDVRELGGGERVARKLEEVGVILNKNLLPWDSVEIASNPSGIRIGVQEVTRLGMKEGEMVAIADFIDSTLRNKRRVEEIREEIREFRKGFQTIKFAFEESDAYEIC</sequence>
<evidence type="ECO:0000256" key="8">
    <source>
        <dbReference type="ARBA" id="ARBA00022898"/>
    </source>
</evidence>
<comment type="pathway">
    <text evidence="9">Amino-acid biosynthesis; glycine biosynthesis; glycine from L-serine: step 1/1.</text>
</comment>
<dbReference type="InterPro" id="IPR019798">
    <property type="entry name" value="Ser_HO-MeTrfase_PLP_BS"/>
</dbReference>
<comment type="caution">
    <text evidence="9">Lacks conserved residue(s) required for the propagation of feature annotation.</text>
</comment>
<comment type="subcellular location">
    <subcellularLocation>
        <location evidence="9">Cytoplasm</location>
    </subcellularLocation>
</comment>
<dbReference type="PANTHER" id="PTHR11680:SF35">
    <property type="entry name" value="SERINE HYDROXYMETHYLTRANSFERASE 1"/>
    <property type="match status" value="1"/>
</dbReference>
<dbReference type="Pfam" id="PF00464">
    <property type="entry name" value="SHMT"/>
    <property type="match status" value="1"/>
</dbReference>